<dbReference type="EMBL" id="UINC01019865">
    <property type="protein sequence ID" value="SVA83979.1"/>
    <property type="molecule type" value="Genomic_DNA"/>
</dbReference>
<evidence type="ECO:0000256" key="1">
    <source>
        <dbReference type="ARBA" id="ARBA00022741"/>
    </source>
</evidence>
<dbReference type="SUPFAM" id="SSF160467">
    <property type="entry name" value="PH0987 N-terminal domain-like"/>
    <property type="match status" value="1"/>
</dbReference>
<dbReference type="InterPro" id="IPR003833">
    <property type="entry name" value="CT_C_D"/>
</dbReference>
<dbReference type="GO" id="GO:0005524">
    <property type="term" value="F:ATP binding"/>
    <property type="evidence" value="ECO:0007669"/>
    <property type="project" value="UniProtKB-KW"/>
</dbReference>
<dbReference type="GO" id="GO:0016787">
    <property type="term" value="F:hydrolase activity"/>
    <property type="evidence" value="ECO:0007669"/>
    <property type="project" value="UniProtKB-KW"/>
</dbReference>
<dbReference type="SUPFAM" id="SSF50891">
    <property type="entry name" value="Cyclophilin-like"/>
    <property type="match status" value="1"/>
</dbReference>
<organism evidence="5">
    <name type="scientific">marine metagenome</name>
    <dbReference type="NCBI Taxonomy" id="408172"/>
    <lineage>
        <taxon>unclassified sequences</taxon>
        <taxon>metagenomes</taxon>
        <taxon>ecological metagenomes</taxon>
    </lineage>
</organism>
<dbReference type="InterPro" id="IPR029000">
    <property type="entry name" value="Cyclophilin-like_dom_sf"/>
</dbReference>
<dbReference type="PANTHER" id="PTHR34698:SF2">
    <property type="entry name" value="5-OXOPROLINASE SUBUNIT B"/>
    <property type="match status" value="1"/>
</dbReference>
<evidence type="ECO:0000256" key="3">
    <source>
        <dbReference type="ARBA" id="ARBA00022840"/>
    </source>
</evidence>
<proteinExistence type="predicted"/>
<evidence type="ECO:0000313" key="5">
    <source>
        <dbReference type="EMBL" id="SVA83979.1"/>
    </source>
</evidence>
<dbReference type="Gene3D" id="3.30.1360.40">
    <property type="match status" value="1"/>
</dbReference>
<dbReference type="InterPro" id="IPR010016">
    <property type="entry name" value="PxpB"/>
</dbReference>
<sequence>MVNDSKNYFESYPQITDIGDSALMVVLGEKVSPVTNSVVHTMVRQIQDSGWPGIREVVPVYSSFVVHYDPLELSSIALTTFIENIHGAVDSKNISGERRVILPTFYGGDFGPDLYSVGELTGCSVEEIVKIHTETDYLVYALGFSPGFPYLGDLDSRLYCPRLDSPRVEVPAGSVAIAETQTGVYPVPSPGGWRLIGRTPVSLFNPLEDCPALLRPGDRLRFIPIESKEDYKEIENRCKTGDYVPEVIYL</sequence>
<evidence type="ECO:0000256" key="2">
    <source>
        <dbReference type="ARBA" id="ARBA00022801"/>
    </source>
</evidence>
<dbReference type="AlphaFoldDB" id="A0A381Z470"/>
<accession>A0A381Z470</accession>
<protein>
    <recommendedName>
        <fullName evidence="4">Carboxyltransferase domain-containing protein</fullName>
    </recommendedName>
</protein>
<dbReference type="PANTHER" id="PTHR34698">
    <property type="entry name" value="5-OXOPROLINASE SUBUNIT B"/>
    <property type="match status" value="1"/>
</dbReference>
<keyword evidence="1" id="KW-0547">Nucleotide-binding</keyword>
<evidence type="ECO:0000259" key="4">
    <source>
        <dbReference type="SMART" id="SM00796"/>
    </source>
</evidence>
<reference evidence="5" key="1">
    <citation type="submission" date="2018-05" db="EMBL/GenBank/DDBJ databases">
        <authorList>
            <person name="Lanie J.A."/>
            <person name="Ng W.-L."/>
            <person name="Kazmierczak K.M."/>
            <person name="Andrzejewski T.M."/>
            <person name="Davidsen T.M."/>
            <person name="Wayne K.J."/>
            <person name="Tettelin H."/>
            <person name="Glass J.I."/>
            <person name="Rusch D."/>
            <person name="Podicherti R."/>
            <person name="Tsui H.-C.T."/>
            <person name="Winkler M.E."/>
        </authorList>
    </citation>
    <scope>NUCLEOTIDE SEQUENCE</scope>
</reference>
<keyword evidence="3" id="KW-0067">ATP-binding</keyword>
<gene>
    <name evidence="5" type="ORF">METZ01_LOCUS136833</name>
</gene>
<dbReference type="Pfam" id="PF02682">
    <property type="entry name" value="CT_C_D"/>
    <property type="match status" value="1"/>
</dbReference>
<keyword evidence="2" id="KW-0378">Hydrolase</keyword>
<dbReference type="NCBIfam" id="TIGR00370">
    <property type="entry name" value="5-oxoprolinase subunit PxpB"/>
    <property type="match status" value="1"/>
</dbReference>
<dbReference type="Gene3D" id="2.40.100.10">
    <property type="entry name" value="Cyclophilin-like"/>
    <property type="match status" value="1"/>
</dbReference>
<dbReference type="SMART" id="SM00796">
    <property type="entry name" value="AHS1"/>
    <property type="match status" value="1"/>
</dbReference>
<name>A0A381Z470_9ZZZZ</name>
<feature type="domain" description="Carboxyltransferase" evidence="4">
    <location>
        <begin position="13"/>
        <end position="214"/>
    </location>
</feature>